<name>A0ABX8RBF9_9CLOT</name>
<protein>
    <recommendedName>
        <fullName evidence="1">endopeptidase La</fullName>
        <ecNumber evidence="1">3.4.21.53</ecNumber>
    </recommendedName>
</protein>
<dbReference type="InterPro" id="IPR046844">
    <property type="entry name" value="Lon-like_helical"/>
</dbReference>
<evidence type="ECO:0000313" key="5">
    <source>
        <dbReference type="Proteomes" id="UP000886818"/>
    </source>
</evidence>
<dbReference type="PANTHER" id="PTHR10046">
    <property type="entry name" value="ATP DEPENDENT LON PROTEASE FAMILY MEMBER"/>
    <property type="match status" value="1"/>
</dbReference>
<feature type="coiled-coil region" evidence="2">
    <location>
        <begin position="195"/>
        <end position="222"/>
    </location>
</feature>
<gene>
    <name evidence="4" type="ORF">KVH43_09645</name>
</gene>
<proteinExistence type="inferred from homology"/>
<dbReference type="InterPro" id="IPR027065">
    <property type="entry name" value="Lon_Prtase"/>
</dbReference>
<comment type="catalytic activity">
    <reaction evidence="1">
        <text>Hydrolysis of proteins in presence of ATP.</text>
        <dbReference type="EC" id="3.4.21.53"/>
    </reaction>
</comment>
<keyword evidence="5" id="KW-1185">Reference proteome</keyword>
<organism evidence="4 5">
    <name type="scientific">Crassaminicella indica</name>
    <dbReference type="NCBI Taxonomy" id="2855394"/>
    <lineage>
        <taxon>Bacteria</taxon>
        <taxon>Bacillati</taxon>
        <taxon>Bacillota</taxon>
        <taxon>Clostridia</taxon>
        <taxon>Eubacteriales</taxon>
        <taxon>Clostridiaceae</taxon>
        <taxon>Crassaminicella</taxon>
    </lineage>
</organism>
<dbReference type="InterPro" id="IPR046843">
    <property type="entry name" value="LonB_AAA-LID"/>
</dbReference>
<dbReference type="Pfam" id="PF13654">
    <property type="entry name" value="AAA_32"/>
    <property type="match status" value="1"/>
</dbReference>
<comment type="similarity">
    <text evidence="1">Belongs to the peptidase S16 family.</text>
</comment>
<keyword evidence="1" id="KW-0645">Protease</keyword>
<dbReference type="PROSITE" id="PS51786">
    <property type="entry name" value="LON_PROTEOLYTIC"/>
    <property type="match status" value="1"/>
</dbReference>
<evidence type="ECO:0000313" key="4">
    <source>
        <dbReference type="EMBL" id="QXM05632.1"/>
    </source>
</evidence>
<feature type="active site" evidence="1">
    <location>
        <position position="692"/>
    </location>
</feature>
<reference evidence="4" key="1">
    <citation type="submission" date="2021-07" db="EMBL/GenBank/DDBJ databases">
        <title>Complete genome sequence of Crassaminicella sp. 143-21, isolated from a deep-sea hydrothermal vent.</title>
        <authorList>
            <person name="Li X."/>
        </authorList>
    </citation>
    <scope>NUCLEOTIDE SEQUENCE</scope>
    <source>
        <strain evidence="4">143-21</strain>
    </source>
</reference>
<feature type="domain" description="Lon proteolytic" evidence="3">
    <location>
        <begin position="559"/>
        <end position="754"/>
    </location>
</feature>
<evidence type="ECO:0000256" key="1">
    <source>
        <dbReference type="PROSITE-ProRule" id="PRU01122"/>
    </source>
</evidence>
<sequence>MHKYKELSYKQLKKIYNLDNFDFQSTEELKPIDGIIGQDRASKAMEFGLHVKNSKYNIFVVGVKGTGKKSYVKKIVEKNAKLENIPDDWCYVYNFEEPSRPISLNVPPGMGKIFCDDMDELINELLEEIPKAFVDEAYEREKTEIIKKYQEKRNTLLEELTAYCLENGFVIKNTNKGFALAPLIDGKAMSDQEYQELDEEQRKEIERKAEDVEIKALELLRKIKAVEYKAKRNIAKLDRELAKKVIKPCMDILFDKYKENEKVIKYLKAVKKDIVENIYDFDVEEDEQEDLLEEDFIKKYKVNLFVDNSNNDGAPVIIEYNPNYQNLTGKIEYENEQGSLKTDFTMIRPGAIHKANGGYLILQADQVLRNIKSWDTLKRVIETSEVRVEGLRTHLGIIDIASLKPEPIPVNLKVILIGNSYIYRLLYEYDEDFEKLFKIKVDFDSVMDATLENEMKMAHFISFFCNKEGLKHLDVSGVAKVLEYSHRIAGSQKKLTTRFNKLVEILIEADVWAEMEQSLLIQEKHIKRAYMERIYRNNQIEEKIEEMYKNGKILFSLKGKKVGRIHGLSVIDLGDYIFGKPSVITVTTFAGNKGVINIEREVDMSGSVHDKGVMILEGYLNEKFAQKYPLSITGKICFEQNYSGIDGDSASSTELYALLSSISDVPIHQHIAVTGSVNQKGEIQPVGGVTEKIEGFFSLCKYYGLTGEHGVIIPHQNIEDLVLSDEVIDAVKEGKFHIYPIATIEEGIEILTNQSFEYICEKINKKLEEYNHEKKDERKSKGPRMFRR</sequence>
<dbReference type="Pfam" id="PF05362">
    <property type="entry name" value="Lon_C"/>
    <property type="match status" value="1"/>
</dbReference>
<dbReference type="Pfam" id="PF20437">
    <property type="entry name" value="LonC_helical"/>
    <property type="match status" value="1"/>
</dbReference>
<evidence type="ECO:0000259" key="3">
    <source>
        <dbReference type="PROSITE" id="PS51786"/>
    </source>
</evidence>
<dbReference type="InterPro" id="IPR008269">
    <property type="entry name" value="Lon_proteolytic"/>
</dbReference>
<dbReference type="EC" id="3.4.21.53" evidence="1"/>
<keyword evidence="2" id="KW-0175">Coiled coil</keyword>
<dbReference type="EMBL" id="CP078093">
    <property type="protein sequence ID" value="QXM05632.1"/>
    <property type="molecule type" value="Genomic_DNA"/>
</dbReference>
<dbReference type="Proteomes" id="UP000886818">
    <property type="component" value="Chromosome"/>
</dbReference>
<dbReference type="InterPro" id="IPR041699">
    <property type="entry name" value="AAA_32"/>
</dbReference>
<dbReference type="Pfam" id="PF20436">
    <property type="entry name" value="LonB_AAA-LID"/>
    <property type="match status" value="1"/>
</dbReference>
<accession>A0ABX8RBF9</accession>
<keyword evidence="1" id="KW-0378">Hydrolase</keyword>
<keyword evidence="1" id="KW-0720">Serine protease</keyword>
<evidence type="ECO:0000256" key="2">
    <source>
        <dbReference type="SAM" id="Coils"/>
    </source>
</evidence>
<feature type="active site" evidence="1">
    <location>
        <position position="649"/>
    </location>
</feature>
<dbReference type="RefSeq" id="WP_218282330.1">
    <property type="nucleotide sequence ID" value="NZ_CP078093.1"/>
</dbReference>